<feature type="binding site" evidence="8">
    <location>
        <position position="38"/>
    </location>
    <ligand>
        <name>[4Fe-4S] cluster</name>
        <dbReference type="ChEBI" id="CHEBI:49883"/>
        <note>4Fe-4S-S-AdoMet</note>
    </ligand>
</feature>
<dbReference type="NCBIfam" id="TIGR03365">
    <property type="entry name" value="Bsubt_queE"/>
    <property type="match status" value="1"/>
</dbReference>
<keyword evidence="2 8" id="KW-0949">S-adenosyl-L-methionine</keyword>
<dbReference type="EC" id="4.3.99.3" evidence="8"/>
<organism evidence="10 11">
    <name type="scientific">Brevibacillus fortis</name>
    <dbReference type="NCBI Taxonomy" id="2126352"/>
    <lineage>
        <taxon>Bacteria</taxon>
        <taxon>Bacillati</taxon>
        <taxon>Bacillota</taxon>
        <taxon>Bacilli</taxon>
        <taxon>Bacillales</taxon>
        <taxon>Paenibacillaceae</taxon>
        <taxon>Brevibacillus</taxon>
    </lineage>
</organism>
<feature type="binding site" evidence="8">
    <location>
        <position position="31"/>
    </location>
    <ligand>
        <name>[4Fe-4S] cluster</name>
        <dbReference type="ChEBI" id="CHEBI:49883"/>
        <note>4Fe-4S-S-AdoMet</note>
    </ligand>
</feature>
<dbReference type="InterPro" id="IPR024924">
    <property type="entry name" value="7-CO-7-deazaguanine_synth-like"/>
</dbReference>
<keyword evidence="3 8" id="KW-0479">Metal-binding</keyword>
<dbReference type="PANTHER" id="PTHR42836">
    <property type="entry name" value="7-CARBOXY-7-DEAZAGUANINE SYNTHASE"/>
    <property type="match status" value="1"/>
</dbReference>
<evidence type="ECO:0000259" key="9">
    <source>
        <dbReference type="PROSITE" id="PS51918"/>
    </source>
</evidence>
<dbReference type="GO" id="GO:0051539">
    <property type="term" value="F:4 iron, 4 sulfur cluster binding"/>
    <property type="evidence" value="ECO:0007669"/>
    <property type="project" value="UniProtKB-UniRule"/>
</dbReference>
<dbReference type="Proteomes" id="UP000240419">
    <property type="component" value="Unassembled WGS sequence"/>
</dbReference>
<feature type="binding site" evidence="8">
    <location>
        <position position="35"/>
    </location>
    <ligand>
        <name>[4Fe-4S] cluster</name>
        <dbReference type="ChEBI" id="CHEBI:49883"/>
        <note>4Fe-4S-S-AdoMet</note>
    </ligand>
</feature>
<dbReference type="InterPro" id="IPR013785">
    <property type="entry name" value="Aldolase_TIM"/>
</dbReference>
<keyword evidence="1 8" id="KW-0004">4Fe-4S</keyword>
<comment type="subunit">
    <text evidence="8">Homodimer.</text>
</comment>
<comment type="caution">
    <text evidence="8">Lacks conserved residue(s) required for the propagation of feature annotation.</text>
</comment>
<evidence type="ECO:0000256" key="4">
    <source>
        <dbReference type="ARBA" id="ARBA00022842"/>
    </source>
</evidence>
<dbReference type="PANTHER" id="PTHR42836:SF1">
    <property type="entry name" value="7-CARBOXY-7-DEAZAGUANINE SYNTHASE"/>
    <property type="match status" value="1"/>
</dbReference>
<dbReference type="InterPro" id="IPR017742">
    <property type="entry name" value="Deazaguanine_synth"/>
</dbReference>
<keyword evidence="7 8" id="KW-0456">Lyase</keyword>
<comment type="cofactor">
    <cofactor evidence="8">
        <name>S-adenosyl-L-methionine</name>
        <dbReference type="ChEBI" id="CHEBI:59789"/>
    </cofactor>
    <text evidence="8">Binds 1 S-adenosyl-L-methionine per subunit.</text>
</comment>
<comment type="cofactor">
    <cofactor evidence="8">
        <name>Mg(2+)</name>
        <dbReference type="ChEBI" id="CHEBI:18420"/>
    </cofactor>
</comment>
<dbReference type="InterPro" id="IPR007197">
    <property type="entry name" value="rSAM"/>
</dbReference>
<evidence type="ECO:0000256" key="8">
    <source>
        <dbReference type="HAMAP-Rule" id="MF_00917"/>
    </source>
</evidence>
<feature type="binding site" evidence="8">
    <location>
        <begin position="12"/>
        <end position="14"/>
    </location>
    <ligand>
        <name>substrate</name>
    </ligand>
</feature>
<dbReference type="Gene3D" id="3.20.20.70">
    <property type="entry name" value="Aldolase class I"/>
    <property type="match status" value="1"/>
</dbReference>
<sequence>MIPVLEIFGPTIQGEGMVIGQKTMFVRTAGCDYRCNWCDSAFTWDGSARDEIQQMSPEAIWEELTRLGGNRFSHVTISGGNPALLAGIGDFIALLKEHGIRTAVETQGSKWQAWLPHIDDITISPKPPSSGMETDFQALDRIVHELLEQKHPGLSLKVVVFDDNDFNYARTIHQRFPEVPFYLQPGNSDLTDADTPLLRDKLLESFEWLIDQAMATPDMNDAKVLPQLHALVWGNKRGV</sequence>
<comment type="function">
    <text evidence="8">Catalyzes the complex heterocyclic radical-mediated conversion of 6-carboxy-5,6,7,8-tetrahydropterin (CPH4) to 7-carboxy-7-deazaguanine (CDG), a step common to the biosynthetic pathways of all 7-deazapurine-containing compounds.</text>
</comment>
<dbReference type="RefSeq" id="WP_106841518.1">
    <property type="nucleotide sequence ID" value="NZ_JARMEZ010000032.1"/>
</dbReference>
<dbReference type="SUPFAM" id="SSF102114">
    <property type="entry name" value="Radical SAM enzymes"/>
    <property type="match status" value="1"/>
</dbReference>
<feature type="binding site" evidence="8">
    <location>
        <position position="40"/>
    </location>
    <ligand>
        <name>Mg(2+)</name>
        <dbReference type="ChEBI" id="CHEBI:18420"/>
    </ligand>
</feature>
<keyword evidence="5 8" id="KW-0408">Iron</keyword>
<keyword evidence="6 8" id="KW-0411">Iron-sulfur</keyword>
<keyword evidence="8" id="KW-0671">Queuosine biosynthesis</keyword>
<proteinExistence type="inferred from homology"/>
<comment type="pathway">
    <text evidence="8">Purine metabolism; 7-cyano-7-deazaguanine biosynthesis.</text>
</comment>
<evidence type="ECO:0000256" key="7">
    <source>
        <dbReference type="ARBA" id="ARBA00023239"/>
    </source>
</evidence>
<dbReference type="SFLD" id="SFLDS00029">
    <property type="entry name" value="Radical_SAM"/>
    <property type="match status" value="1"/>
</dbReference>
<evidence type="ECO:0000313" key="11">
    <source>
        <dbReference type="Proteomes" id="UP000240419"/>
    </source>
</evidence>
<dbReference type="GO" id="GO:0000287">
    <property type="term" value="F:magnesium ion binding"/>
    <property type="evidence" value="ECO:0007669"/>
    <property type="project" value="UniProtKB-UniRule"/>
</dbReference>
<dbReference type="OrthoDB" id="9792276at2"/>
<comment type="cofactor">
    <cofactor evidence="8">
        <name>[4Fe-4S] cluster</name>
        <dbReference type="ChEBI" id="CHEBI:49883"/>
    </cofactor>
    <text evidence="8">Binds 1 [4Fe-4S] cluster. The cluster is coordinated with 3 cysteines and an exchangeable S-adenosyl-L-methionine.</text>
</comment>
<dbReference type="PIRSF" id="PIRSF000370">
    <property type="entry name" value="QueE"/>
    <property type="match status" value="1"/>
</dbReference>
<comment type="catalytic activity">
    <reaction evidence="8">
        <text>6-carboxy-5,6,7,8-tetrahydropterin + H(+) = 7-carboxy-7-carbaguanine + NH4(+)</text>
        <dbReference type="Rhea" id="RHEA:27974"/>
        <dbReference type="ChEBI" id="CHEBI:15378"/>
        <dbReference type="ChEBI" id="CHEBI:28938"/>
        <dbReference type="ChEBI" id="CHEBI:61032"/>
        <dbReference type="ChEBI" id="CHEBI:61036"/>
        <dbReference type="EC" id="4.3.99.3"/>
    </reaction>
</comment>
<evidence type="ECO:0000256" key="2">
    <source>
        <dbReference type="ARBA" id="ARBA00022691"/>
    </source>
</evidence>
<dbReference type="GO" id="GO:0008616">
    <property type="term" value="P:tRNA queuosine(34) biosynthetic process"/>
    <property type="evidence" value="ECO:0007669"/>
    <property type="project" value="UniProtKB-UniRule"/>
</dbReference>
<feature type="binding site" evidence="8">
    <location>
        <position position="78"/>
    </location>
    <ligand>
        <name>substrate</name>
    </ligand>
</feature>
<dbReference type="Pfam" id="PF04055">
    <property type="entry name" value="Radical_SAM"/>
    <property type="match status" value="1"/>
</dbReference>
<dbReference type="HAMAP" id="MF_00917">
    <property type="entry name" value="QueE"/>
    <property type="match status" value="1"/>
</dbReference>
<dbReference type="InterPro" id="IPR058240">
    <property type="entry name" value="rSAM_sf"/>
</dbReference>
<gene>
    <name evidence="8 10" type="primary">queE</name>
    <name evidence="10" type="ORF">C7R93_26035</name>
</gene>
<dbReference type="PROSITE" id="PS51918">
    <property type="entry name" value="RADICAL_SAM"/>
    <property type="match status" value="1"/>
</dbReference>
<name>A0A2P7ULT5_9BACL</name>
<evidence type="ECO:0000256" key="3">
    <source>
        <dbReference type="ARBA" id="ARBA00022723"/>
    </source>
</evidence>
<evidence type="ECO:0000256" key="6">
    <source>
        <dbReference type="ARBA" id="ARBA00023014"/>
    </source>
</evidence>
<comment type="similarity">
    <text evidence="8">Belongs to the radical SAM superfamily. 7-carboxy-7-deazaguanine synthase family.</text>
</comment>
<feature type="binding site" evidence="8">
    <location>
        <position position="27"/>
    </location>
    <ligand>
        <name>substrate</name>
    </ligand>
</feature>
<dbReference type="SFLD" id="SFLDF00300">
    <property type="entry name" value="7-carboxy-7-deazaguanine_synth"/>
    <property type="match status" value="1"/>
</dbReference>
<keyword evidence="4 8" id="KW-0460">Magnesium</keyword>
<evidence type="ECO:0000256" key="1">
    <source>
        <dbReference type="ARBA" id="ARBA00022485"/>
    </source>
</evidence>
<dbReference type="EMBL" id="PXZM01000047">
    <property type="protein sequence ID" value="PSJ87875.1"/>
    <property type="molecule type" value="Genomic_DNA"/>
</dbReference>
<feature type="binding site" evidence="8">
    <location>
        <begin position="37"/>
        <end position="39"/>
    </location>
    <ligand>
        <name>S-adenosyl-L-methionine</name>
        <dbReference type="ChEBI" id="CHEBI:59789"/>
    </ligand>
</feature>
<reference evidence="10 11" key="1">
    <citation type="submission" date="2018-03" db="EMBL/GenBank/DDBJ databases">
        <title>Brevisbacillus phylogenomics.</title>
        <authorList>
            <person name="Dunlap C."/>
        </authorList>
    </citation>
    <scope>NUCLEOTIDE SEQUENCE [LARGE SCALE GENOMIC DNA]</scope>
    <source>
        <strain evidence="10 11">NRRL NRS-1210</strain>
    </source>
</reference>
<accession>A0A2P7ULT5</accession>
<feature type="binding site" evidence="8">
    <location>
        <position position="80"/>
    </location>
    <ligand>
        <name>S-adenosyl-L-methionine</name>
        <dbReference type="ChEBI" id="CHEBI:59789"/>
    </ligand>
</feature>
<evidence type="ECO:0000313" key="10">
    <source>
        <dbReference type="EMBL" id="PSJ87875.1"/>
    </source>
</evidence>
<dbReference type="GO" id="GO:1904047">
    <property type="term" value="F:S-adenosyl-L-methionine binding"/>
    <property type="evidence" value="ECO:0007669"/>
    <property type="project" value="UniProtKB-UniRule"/>
</dbReference>
<feature type="domain" description="Radical SAM core" evidence="9">
    <location>
        <begin position="18"/>
        <end position="235"/>
    </location>
</feature>
<dbReference type="GO" id="GO:0016840">
    <property type="term" value="F:carbon-nitrogen lyase activity"/>
    <property type="evidence" value="ECO:0007669"/>
    <property type="project" value="UniProtKB-UniRule"/>
</dbReference>
<feature type="binding site" evidence="8">
    <location>
        <begin position="124"/>
        <end position="126"/>
    </location>
    <ligand>
        <name>S-adenosyl-L-methionine</name>
        <dbReference type="ChEBI" id="CHEBI:59789"/>
    </ligand>
</feature>
<dbReference type="UniPathway" id="UPA00391"/>
<keyword evidence="11" id="KW-1185">Reference proteome</keyword>
<protein>
    <recommendedName>
        <fullName evidence="8">7-carboxy-7-deazaguanine synthase</fullName>
        <shortName evidence="8">CDG synthase</shortName>
        <ecNumber evidence="8">4.3.99.3</ecNumber>
    </recommendedName>
    <alternativeName>
        <fullName evidence="8">Queuosine biosynthesis protein QueE</fullName>
    </alternativeName>
</protein>
<dbReference type="AlphaFoldDB" id="A0A2P7ULT5"/>
<evidence type="ECO:0000256" key="5">
    <source>
        <dbReference type="ARBA" id="ARBA00023004"/>
    </source>
</evidence>
<comment type="caution">
    <text evidence="10">The sequence shown here is derived from an EMBL/GenBank/DDBJ whole genome shotgun (WGS) entry which is preliminary data.</text>
</comment>